<dbReference type="AlphaFoldDB" id="A0A804UHR7"/>
<reference evidence="1" key="2">
    <citation type="submission" date="2019-07" db="EMBL/GenBank/DDBJ databases">
        <authorList>
            <person name="Seetharam A."/>
            <person name="Woodhouse M."/>
            <person name="Cannon E."/>
        </authorList>
    </citation>
    <scope>NUCLEOTIDE SEQUENCE [LARGE SCALE GENOMIC DNA]</scope>
    <source>
        <strain evidence="1">cv. B73</strain>
    </source>
</reference>
<sequence length="124" mass="13925">MSPFPSSPAPSILLPAPYYTRCRARLPPLCLLRIGLHPALRRAFRRLGVLAPSLLYGVSKGGAGRNVGENQARSPHQSGTRLLSSHFRLRFPYLPLEMHPPLTLHRHPMCAEIIEEVIRRVHIP</sequence>
<evidence type="ECO:0000313" key="2">
    <source>
        <dbReference type="Proteomes" id="UP000007305"/>
    </source>
</evidence>
<accession>A0A804UHR7</accession>
<keyword evidence="2" id="KW-1185">Reference proteome</keyword>
<name>A0A804UHR7_MAIZE</name>
<reference evidence="1" key="3">
    <citation type="submission" date="2021-05" db="UniProtKB">
        <authorList>
            <consortium name="EnsemblPlants"/>
        </authorList>
    </citation>
    <scope>IDENTIFICATION</scope>
    <source>
        <strain evidence="1">cv. B73</strain>
    </source>
</reference>
<dbReference type="Gramene" id="Zm00001eb362810_T002">
    <property type="protein sequence ID" value="Zm00001eb362810_P002"/>
    <property type="gene ID" value="Zm00001eb362810"/>
</dbReference>
<proteinExistence type="predicted"/>
<evidence type="ECO:0000313" key="1">
    <source>
        <dbReference type="EnsemblPlants" id="Zm00001eb362810_P002"/>
    </source>
</evidence>
<reference evidence="2" key="1">
    <citation type="journal article" date="2009" name="Science">
        <title>The B73 maize genome: complexity, diversity, and dynamics.</title>
        <authorList>
            <person name="Schnable P.S."/>
            <person name="Ware D."/>
            <person name="Fulton R.S."/>
            <person name="Stein J.C."/>
            <person name="Wei F."/>
            <person name="Pasternak S."/>
            <person name="Liang C."/>
            <person name="Zhang J."/>
            <person name="Fulton L."/>
            <person name="Graves T.A."/>
            <person name="Minx P."/>
            <person name="Reily A.D."/>
            <person name="Courtney L."/>
            <person name="Kruchowski S.S."/>
            <person name="Tomlinson C."/>
            <person name="Strong C."/>
            <person name="Delehaunty K."/>
            <person name="Fronick C."/>
            <person name="Courtney B."/>
            <person name="Rock S.M."/>
            <person name="Belter E."/>
            <person name="Du F."/>
            <person name="Kim K."/>
            <person name="Abbott R.M."/>
            <person name="Cotton M."/>
            <person name="Levy A."/>
            <person name="Marchetto P."/>
            <person name="Ochoa K."/>
            <person name="Jackson S.M."/>
            <person name="Gillam B."/>
            <person name="Chen W."/>
            <person name="Yan L."/>
            <person name="Higginbotham J."/>
            <person name="Cardenas M."/>
            <person name="Waligorski J."/>
            <person name="Applebaum E."/>
            <person name="Phelps L."/>
            <person name="Falcone J."/>
            <person name="Kanchi K."/>
            <person name="Thane T."/>
            <person name="Scimone A."/>
            <person name="Thane N."/>
            <person name="Henke J."/>
            <person name="Wang T."/>
            <person name="Ruppert J."/>
            <person name="Shah N."/>
            <person name="Rotter K."/>
            <person name="Hodges J."/>
            <person name="Ingenthron E."/>
            <person name="Cordes M."/>
            <person name="Kohlberg S."/>
            <person name="Sgro J."/>
            <person name="Delgado B."/>
            <person name="Mead K."/>
            <person name="Chinwalla A."/>
            <person name="Leonard S."/>
            <person name="Crouse K."/>
            <person name="Collura K."/>
            <person name="Kudrna D."/>
            <person name="Currie J."/>
            <person name="He R."/>
            <person name="Angelova A."/>
            <person name="Rajasekar S."/>
            <person name="Mueller T."/>
            <person name="Lomeli R."/>
            <person name="Scara G."/>
            <person name="Ko A."/>
            <person name="Delaney K."/>
            <person name="Wissotski M."/>
            <person name="Lopez G."/>
            <person name="Campos D."/>
            <person name="Braidotti M."/>
            <person name="Ashley E."/>
            <person name="Golser W."/>
            <person name="Kim H."/>
            <person name="Lee S."/>
            <person name="Lin J."/>
            <person name="Dujmic Z."/>
            <person name="Kim W."/>
            <person name="Talag J."/>
            <person name="Zuccolo A."/>
            <person name="Fan C."/>
            <person name="Sebastian A."/>
            <person name="Kramer M."/>
            <person name="Spiegel L."/>
            <person name="Nascimento L."/>
            <person name="Zutavern T."/>
            <person name="Miller B."/>
            <person name="Ambroise C."/>
            <person name="Muller S."/>
            <person name="Spooner W."/>
            <person name="Narechania A."/>
            <person name="Ren L."/>
            <person name="Wei S."/>
            <person name="Kumari S."/>
            <person name="Faga B."/>
            <person name="Levy M.J."/>
            <person name="McMahan L."/>
            <person name="Van Buren P."/>
            <person name="Vaughn M.W."/>
            <person name="Ying K."/>
            <person name="Yeh C.-T."/>
            <person name="Emrich S.J."/>
            <person name="Jia Y."/>
            <person name="Kalyanaraman A."/>
            <person name="Hsia A.-P."/>
            <person name="Barbazuk W.B."/>
            <person name="Baucom R.S."/>
            <person name="Brutnell T.P."/>
            <person name="Carpita N.C."/>
            <person name="Chaparro C."/>
            <person name="Chia J.-M."/>
            <person name="Deragon J.-M."/>
            <person name="Estill J.C."/>
            <person name="Fu Y."/>
            <person name="Jeddeloh J.A."/>
            <person name="Han Y."/>
            <person name="Lee H."/>
            <person name="Li P."/>
            <person name="Lisch D.R."/>
            <person name="Liu S."/>
            <person name="Liu Z."/>
            <person name="Nagel D.H."/>
            <person name="McCann M.C."/>
            <person name="SanMiguel P."/>
            <person name="Myers A.M."/>
            <person name="Nettleton D."/>
            <person name="Nguyen J."/>
            <person name="Penning B.W."/>
            <person name="Ponnala L."/>
            <person name="Schneider K.L."/>
            <person name="Schwartz D.C."/>
            <person name="Sharma A."/>
            <person name="Soderlund C."/>
            <person name="Springer N.M."/>
            <person name="Sun Q."/>
            <person name="Wang H."/>
            <person name="Waterman M."/>
            <person name="Westerman R."/>
            <person name="Wolfgruber T.K."/>
            <person name="Yang L."/>
            <person name="Yu Y."/>
            <person name="Zhang L."/>
            <person name="Zhou S."/>
            <person name="Zhu Q."/>
            <person name="Bennetzen J.L."/>
            <person name="Dawe R.K."/>
            <person name="Jiang J."/>
            <person name="Jiang N."/>
            <person name="Presting G.G."/>
            <person name="Wessler S.R."/>
            <person name="Aluru S."/>
            <person name="Martienssen R.A."/>
            <person name="Clifton S.W."/>
            <person name="McCombie W.R."/>
            <person name="Wing R.A."/>
            <person name="Wilson R.K."/>
        </authorList>
    </citation>
    <scope>NUCLEOTIDE SEQUENCE [LARGE SCALE GENOMIC DNA]</scope>
    <source>
        <strain evidence="2">cv. B73</strain>
    </source>
</reference>
<dbReference type="Proteomes" id="UP000007305">
    <property type="component" value="Chromosome 8"/>
</dbReference>
<organism evidence="1 2">
    <name type="scientific">Zea mays</name>
    <name type="common">Maize</name>
    <dbReference type="NCBI Taxonomy" id="4577"/>
    <lineage>
        <taxon>Eukaryota</taxon>
        <taxon>Viridiplantae</taxon>
        <taxon>Streptophyta</taxon>
        <taxon>Embryophyta</taxon>
        <taxon>Tracheophyta</taxon>
        <taxon>Spermatophyta</taxon>
        <taxon>Magnoliopsida</taxon>
        <taxon>Liliopsida</taxon>
        <taxon>Poales</taxon>
        <taxon>Poaceae</taxon>
        <taxon>PACMAD clade</taxon>
        <taxon>Panicoideae</taxon>
        <taxon>Andropogonodae</taxon>
        <taxon>Andropogoneae</taxon>
        <taxon>Tripsacinae</taxon>
        <taxon>Zea</taxon>
    </lineage>
</organism>
<dbReference type="EnsemblPlants" id="Zm00001eb362810_T002">
    <property type="protein sequence ID" value="Zm00001eb362810_P002"/>
    <property type="gene ID" value="Zm00001eb362810"/>
</dbReference>
<protein>
    <submittedName>
        <fullName evidence="1">Uncharacterized protein</fullName>
    </submittedName>
</protein>